<evidence type="ECO:0000313" key="2">
    <source>
        <dbReference type="Proteomes" id="UP001652620"/>
    </source>
</evidence>
<sequence>MLWNDLCYKLYFWPFLNYLAGIKGICPFYPVTTTTTTTTTAATTTTTTTAATTLPTFPTPPTFPSTSASTITTLMPCPAQPLACLNGGTPPIPYCPCIDPRQSGMMNGMGSTPPMPSLALRGGAALSSDRLVFMPVNAQQNVAQGLQQQPSGSANVFNFPLGPRNGVQPSAAPNPSETLVFSSLSGRRRRKRRK</sequence>
<dbReference type="Proteomes" id="UP001652620">
    <property type="component" value="Chromosome 5"/>
</dbReference>
<name>A0A8N4L9E0_BACDO</name>
<proteinExistence type="predicted"/>
<organism evidence="2 3">
    <name type="scientific">Bactrocera dorsalis</name>
    <name type="common">Oriental fruit fly</name>
    <name type="synonym">Dacus dorsalis</name>
    <dbReference type="NCBI Taxonomy" id="27457"/>
    <lineage>
        <taxon>Eukaryota</taxon>
        <taxon>Metazoa</taxon>
        <taxon>Ecdysozoa</taxon>
        <taxon>Arthropoda</taxon>
        <taxon>Hexapoda</taxon>
        <taxon>Insecta</taxon>
        <taxon>Pterygota</taxon>
        <taxon>Neoptera</taxon>
        <taxon>Endopterygota</taxon>
        <taxon>Diptera</taxon>
        <taxon>Brachycera</taxon>
        <taxon>Muscomorpha</taxon>
        <taxon>Tephritoidea</taxon>
        <taxon>Tephritidae</taxon>
        <taxon>Bactrocera</taxon>
        <taxon>Bactrocera</taxon>
    </lineage>
</organism>
<protein>
    <submittedName>
        <fullName evidence="3">Uncharacterized protein LOC115066514</fullName>
    </submittedName>
</protein>
<accession>A0A8N4L9E0</accession>
<dbReference type="KEGG" id="bdr:115066514"/>
<gene>
    <name evidence="3" type="primary">LOC115066514</name>
</gene>
<feature type="compositionally biased region" description="Polar residues" evidence="1">
    <location>
        <begin position="167"/>
        <end position="185"/>
    </location>
</feature>
<dbReference type="RefSeq" id="XP_029408311.2">
    <property type="nucleotide sequence ID" value="XM_029552451.2"/>
</dbReference>
<keyword evidence="2" id="KW-1185">Reference proteome</keyword>
<dbReference type="GeneID" id="115066514"/>
<reference evidence="3" key="1">
    <citation type="submission" date="2025-08" db="UniProtKB">
        <authorList>
            <consortium name="RefSeq"/>
        </authorList>
    </citation>
    <scope>IDENTIFICATION</scope>
    <source>
        <tissue evidence="3">Adult</tissue>
    </source>
</reference>
<evidence type="ECO:0000256" key="1">
    <source>
        <dbReference type="SAM" id="MobiDB-lite"/>
    </source>
</evidence>
<dbReference type="AlphaFoldDB" id="A0A8N4L9E0"/>
<feature type="region of interest" description="Disordered" evidence="1">
    <location>
        <begin position="145"/>
        <end position="194"/>
    </location>
</feature>
<dbReference type="OrthoDB" id="8057736at2759"/>
<evidence type="ECO:0000313" key="3">
    <source>
        <dbReference type="RefSeq" id="XP_029408311.2"/>
    </source>
</evidence>